<dbReference type="GO" id="GO:0008237">
    <property type="term" value="F:metallopeptidase activity"/>
    <property type="evidence" value="ECO:0007669"/>
    <property type="project" value="InterPro"/>
</dbReference>
<evidence type="ECO:0000313" key="6">
    <source>
        <dbReference type="Proteomes" id="UP001211065"/>
    </source>
</evidence>
<dbReference type="CDD" id="cd08064">
    <property type="entry name" value="MPN_eIF3f"/>
    <property type="match status" value="1"/>
</dbReference>
<keyword evidence="3" id="KW-0648">Protein biosynthesis</keyword>
<organism evidence="5 6">
    <name type="scientific">Clydaea vesicula</name>
    <dbReference type="NCBI Taxonomy" id="447962"/>
    <lineage>
        <taxon>Eukaryota</taxon>
        <taxon>Fungi</taxon>
        <taxon>Fungi incertae sedis</taxon>
        <taxon>Chytridiomycota</taxon>
        <taxon>Chytridiomycota incertae sedis</taxon>
        <taxon>Chytridiomycetes</taxon>
        <taxon>Lobulomycetales</taxon>
        <taxon>Lobulomycetaceae</taxon>
        <taxon>Clydaea</taxon>
    </lineage>
</organism>
<name>A0AAD5XYX6_9FUNG</name>
<dbReference type="GO" id="GO:0031369">
    <property type="term" value="F:translation initiation factor binding"/>
    <property type="evidence" value="ECO:0007669"/>
    <property type="project" value="InterPro"/>
</dbReference>
<evidence type="ECO:0000256" key="3">
    <source>
        <dbReference type="ARBA" id="ARBA00022917"/>
    </source>
</evidence>
<dbReference type="SMART" id="SM00232">
    <property type="entry name" value="JAB_MPN"/>
    <property type="match status" value="1"/>
</dbReference>
<evidence type="ECO:0000256" key="1">
    <source>
        <dbReference type="ARBA" id="ARBA00022490"/>
    </source>
</evidence>
<dbReference type="GO" id="GO:0003743">
    <property type="term" value="F:translation initiation factor activity"/>
    <property type="evidence" value="ECO:0007669"/>
    <property type="project" value="UniProtKB-KW"/>
</dbReference>
<dbReference type="Gene3D" id="3.40.140.10">
    <property type="entry name" value="Cytidine Deaminase, domain 2"/>
    <property type="match status" value="1"/>
</dbReference>
<accession>A0AAD5XYX6</accession>
<dbReference type="Pfam" id="PF13012">
    <property type="entry name" value="MitMem_reg"/>
    <property type="match status" value="1"/>
</dbReference>
<dbReference type="PANTHER" id="PTHR10540">
    <property type="entry name" value="EUKARYOTIC TRANSLATION INITIATION FACTOR 3 SUBUNIT F-RELATED"/>
    <property type="match status" value="1"/>
</dbReference>
<dbReference type="InterPro" id="IPR000555">
    <property type="entry name" value="JAMM/MPN+_dom"/>
</dbReference>
<comment type="caution">
    <text evidence="5">The sequence shown here is derived from an EMBL/GenBank/DDBJ whole genome shotgun (WGS) entry which is preliminary data.</text>
</comment>
<dbReference type="GO" id="GO:0071541">
    <property type="term" value="C:eukaryotic translation initiation factor 3 complex, eIF3m"/>
    <property type="evidence" value="ECO:0007669"/>
    <property type="project" value="TreeGrafter"/>
</dbReference>
<evidence type="ECO:0000313" key="5">
    <source>
        <dbReference type="EMBL" id="KAJ3221649.1"/>
    </source>
</evidence>
<dbReference type="Pfam" id="PF01398">
    <property type="entry name" value="JAB"/>
    <property type="match status" value="1"/>
</dbReference>
<dbReference type="InterPro" id="IPR024969">
    <property type="entry name" value="EIF3F/CSN6-like_C"/>
</dbReference>
<reference evidence="5" key="1">
    <citation type="submission" date="2020-05" db="EMBL/GenBank/DDBJ databases">
        <title>Phylogenomic resolution of chytrid fungi.</title>
        <authorList>
            <person name="Stajich J.E."/>
            <person name="Amses K."/>
            <person name="Simmons R."/>
            <person name="Seto K."/>
            <person name="Myers J."/>
            <person name="Bonds A."/>
            <person name="Quandt C.A."/>
            <person name="Barry K."/>
            <person name="Liu P."/>
            <person name="Grigoriev I."/>
            <person name="Longcore J.E."/>
            <person name="James T.Y."/>
        </authorList>
    </citation>
    <scope>NUCLEOTIDE SEQUENCE</scope>
    <source>
        <strain evidence="5">JEL0476</strain>
    </source>
</reference>
<evidence type="ECO:0000259" key="4">
    <source>
        <dbReference type="PROSITE" id="PS50249"/>
    </source>
</evidence>
<dbReference type="EMBL" id="JADGJW010000217">
    <property type="protein sequence ID" value="KAJ3221649.1"/>
    <property type="molecule type" value="Genomic_DNA"/>
</dbReference>
<proteinExistence type="predicted"/>
<feature type="domain" description="MPN" evidence="4">
    <location>
        <begin position="8"/>
        <end position="144"/>
    </location>
</feature>
<dbReference type="InterPro" id="IPR027531">
    <property type="entry name" value="eIF3f"/>
</dbReference>
<dbReference type="AlphaFoldDB" id="A0AAD5XYX6"/>
<keyword evidence="1" id="KW-0963">Cytoplasm</keyword>
<gene>
    <name evidence="5" type="ORF">HK099_003273</name>
</gene>
<dbReference type="PROSITE" id="PS50249">
    <property type="entry name" value="MPN"/>
    <property type="match status" value="1"/>
</dbReference>
<protein>
    <recommendedName>
        <fullName evidence="4">MPN domain-containing protein</fullName>
    </recommendedName>
</protein>
<dbReference type="PANTHER" id="PTHR10540:SF6">
    <property type="entry name" value="EUKARYOTIC TRANSLATION INITIATION FACTOR 3 SUBUNIT F"/>
    <property type="match status" value="1"/>
</dbReference>
<evidence type="ECO:0000256" key="2">
    <source>
        <dbReference type="ARBA" id="ARBA00022540"/>
    </source>
</evidence>
<dbReference type="InterPro" id="IPR037518">
    <property type="entry name" value="MPN"/>
</dbReference>
<keyword evidence="2" id="KW-0396">Initiation factor</keyword>
<sequence length="288" mass="33068">MSLISTSSSVTPLVLFSILDHFTRRDDGNEFVIGILLGTRMDEKKEIQIKNCFPLNILRNENETMDLDFGYIEQTANYHQRVNNKETIIGWYSTGSEISLETVEIHKILLKKFGFQPVLLMVDTKFENKQKSLNPRTFVRYIERLFFVLISISKTSEKLGTSFYQVDCVTHYDDAERGAIKVIGTKNVDNLSHKIHSDMDNLEDSLKKILELLTTVSSYIDSVLEGKEDQNKALGRFISDTISSIPKIDKDVFEKMFNNHLQDILMVVYLSNLTRAQLVIAERLQSVL</sequence>
<keyword evidence="6" id="KW-1185">Reference proteome</keyword>
<dbReference type="Proteomes" id="UP001211065">
    <property type="component" value="Unassembled WGS sequence"/>
</dbReference>